<reference evidence="2 3" key="1">
    <citation type="submission" date="2019-02" db="EMBL/GenBank/DDBJ databases">
        <title>Deep-cultivation of Planctomycetes and their phenomic and genomic characterization uncovers novel biology.</title>
        <authorList>
            <person name="Wiegand S."/>
            <person name="Jogler M."/>
            <person name="Boedeker C."/>
            <person name="Pinto D."/>
            <person name="Vollmers J."/>
            <person name="Rivas-Marin E."/>
            <person name="Kohn T."/>
            <person name="Peeters S.H."/>
            <person name="Heuer A."/>
            <person name="Rast P."/>
            <person name="Oberbeckmann S."/>
            <person name="Bunk B."/>
            <person name="Jeske O."/>
            <person name="Meyerdierks A."/>
            <person name="Storesund J.E."/>
            <person name="Kallscheuer N."/>
            <person name="Luecker S."/>
            <person name="Lage O.M."/>
            <person name="Pohl T."/>
            <person name="Merkel B.J."/>
            <person name="Hornburger P."/>
            <person name="Mueller R.-W."/>
            <person name="Bruemmer F."/>
            <person name="Labrenz M."/>
            <person name="Spormann A.M."/>
            <person name="Op Den Camp H."/>
            <person name="Overmann J."/>
            <person name="Amann R."/>
            <person name="Jetten M.S.M."/>
            <person name="Mascher T."/>
            <person name="Medema M.H."/>
            <person name="Devos D.P."/>
            <person name="Kaster A.-K."/>
            <person name="Ovreas L."/>
            <person name="Rohde M."/>
            <person name="Galperin M.Y."/>
            <person name="Jogler C."/>
        </authorList>
    </citation>
    <scope>NUCLEOTIDE SEQUENCE [LARGE SCALE GENOMIC DNA]</scope>
    <source>
        <strain evidence="2 3">Pla52n</strain>
    </source>
</reference>
<organism evidence="2 3">
    <name type="scientific">Stieleria varia</name>
    <dbReference type="NCBI Taxonomy" id="2528005"/>
    <lineage>
        <taxon>Bacteria</taxon>
        <taxon>Pseudomonadati</taxon>
        <taxon>Planctomycetota</taxon>
        <taxon>Planctomycetia</taxon>
        <taxon>Pirellulales</taxon>
        <taxon>Pirellulaceae</taxon>
        <taxon>Stieleria</taxon>
    </lineage>
</organism>
<gene>
    <name evidence="2" type="ORF">Pla52n_21530</name>
</gene>
<dbReference type="Proteomes" id="UP000320176">
    <property type="component" value="Unassembled WGS sequence"/>
</dbReference>
<protein>
    <submittedName>
        <fullName evidence="2">Uncharacterized protein</fullName>
    </submittedName>
</protein>
<evidence type="ECO:0000313" key="3">
    <source>
        <dbReference type="Proteomes" id="UP000320176"/>
    </source>
</evidence>
<proteinExistence type="predicted"/>
<sequence length="469" mass="52764">MSRSVCALTEAPPADRPTSDAGARWSQRFEDRYRCSLPEDLADWFDSPWWQTQDENDESTKRENRAIEYAWPVSMPELLSDAPGAIWPALMPCDFVPLLGNGIGDWLCLRFNAHNQVSEIVQWFHGGGDWIPWGKSLSEAILFDAVVNDLPGVQRRHAIEAESYQRGQSATDPVVQWALSHQPPAIAQVFANGMRESESIVDTLLQHGVCEVAVRCQQVVSLLHDPLSETLTSGVTKSLDISEADRTRWVFDTHQIPEPILIQLEQATGQRVLPSQNWQQVQEHCERVTQIAPHLAWAWDLLGYCHQRVHQSEAARAAYRQGIECSIFTDQSVRLRTHGHTSDGVKFSASQLSALLQDGSLVREPKASEEESLAESQYLNLLCAVPADRRRLATTEFWKQRSVEAENQGDLTAASDHAYRAGWDLGAEPITAYPELLQRVARISEAAGQHAISIASQTHRDCFRRRYRV</sequence>
<evidence type="ECO:0000256" key="1">
    <source>
        <dbReference type="SAM" id="MobiDB-lite"/>
    </source>
</evidence>
<dbReference type="SUPFAM" id="SSF48452">
    <property type="entry name" value="TPR-like"/>
    <property type="match status" value="1"/>
</dbReference>
<dbReference type="InterPro" id="IPR011990">
    <property type="entry name" value="TPR-like_helical_dom_sf"/>
</dbReference>
<feature type="region of interest" description="Disordered" evidence="1">
    <location>
        <begin position="1"/>
        <end position="22"/>
    </location>
</feature>
<evidence type="ECO:0000313" key="2">
    <source>
        <dbReference type="EMBL" id="TWU06432.1"/>
    </source>
</evidence>
<dbReference type="RefSeq" id="WP_146519514.1">
    <property type="nucleotide sequence ID" value="NZ_CP151726.1"/>
</dbReference>
<accession>A0A5C6B4E3</accession>
<name>A0A5C6B4E3_9BACT</name>
<keyword evidence="3" id="KW-1185">Reference proteome</keyword>
<dbReference type="EMBL" id="SJPN01000002">
    <property type="protein sequence ID" value="TWU06432.1"/>
    <property type="molecule type" value="Genomic_DNA"/>
</dbReference>
<dbReference type="Gene3D" id="1.25.40.10">
    <property type="entry name" value="Tetratricopeptide repeat domain"/>
    <property type="match status" value="1"/>
</dbReference>
<dbReference type="AlphaFoldDB" id="A0A5C6B4E3"/>
<dbReference type="OrthoDB" id="276926at2"/>
<comment type="caution">
    <text evidence="2">The sequence shown here is derived from an EMBL/GenBank/DDBJ whole genome shotgun (WGS) entry which is preliminary data.</text>
</comment>